<feature type="region of interest" description="Disordered" evidence="1">
    <location>
        <begin position="172"/>
        <end position="193"/>
    </location>
</feature>
<accession>A0A445DRD1</accession>
<feature type="compositionally biased region" description="Polar residues" evidence="1">
    <location>
        <begin position="1"/>
        <end position="11"/>
    </location>
</feature>
<evidence type="ECO:0000313" key="2">
    <source>
        <dbReference type="EMBL" id="RYR65734.1"/>
    </source>
</evidence>
<feature type="region of interest" description="Disordered" evidence="1">
    <location>
        <begin position="200"/>
        <end position="219"/>
    </location>
</feature>
<evidence type="ECO:0000313" key="3">
    <source>
        <dbReference type="Proteomes" id="UP000289738"/>
    </source>
</evidence>
<dbReference type="AlphaFoldDB" id="A0A445DRD1"/>
<keyword evidence="3" id="KW-1185">Reference proteome</keyword>
<evidence type="ECO:0000256" key="1">
    <source>
        <dbReference type="SAM" id="MobiDB-lite"/>
    </source>
</evidence>
<reference evidence="2 3" key="1">
    <citation type="submission" date="2019-01" db="EMBL/GenBank/DDBJ databases">
        <title>Sequencing of cultivated peanut Arachis hypogaea provides insights into genome evolution and oil improvement.</title>
        <authorList>
            <person name="Chen X."/>
        </authorList>
    </citation>
    <scope>NUCLEOTIDE SEQUENCE [LARGE SCALE GENOMIC DNA]</scope>
    <source>
        <strain evidence="3">cv. Fuhuasheng</strain>
        <tissue evidence="2">Leaves</tissue>
    </source>
</reference>
<dbReference type="PANTHER" id="PTHR33871">
    <property type="entry name" value="OS05G0503100 PROTEIN-RELATED"/>
    <property type="match status" value="1"/>
</dbReference>
<dbReference type="Proteomes" id="UP000289738">
    <property type="component" value="Chromosome A03"/>
</dbReference>
<comment type="caution">
    <text evidence="2">The sequence shown here is derived from an EMBL/GenBank/DDBJ whole genome shotgun (WGS) entry which is preliminary data.</text>
</comment>
<dbReference type="PANTHER" id="PTHR33871:SF14">
    <property type="match status" value="1"/>
</dbReference>
<feature type="compositionally biased region" description="Basic and acidic residues" evidence="1">
    <location>
        <begin position="28"/>
        <end position="37"/>
    </location>
</feature>
<dbReference type="EMBL" id="SDMP01000003">
    <property type="protein sequence ID" value="RYR65734.1"/>
    <property type="molecule type" value="Genomic_DNA"/>
</dbReference>
<feature type="compositionally biased region" description="Low complexity" evidence="1">
    <location>
        <begin position="45"/>
        <end position="60"/>
    </location>
</feature>
<feature type="region of interest" description="Disordered" evidence="1">
    <location>
        <begin position="1"/>
        <end position="94"/>
    </location>
</feature>
<proteinExistence type="predicted"/>
<feature type="compositionally biased region" description="Basic and acidic residues" evidence="1">
    <location>
        <begin position="172"/>
        <end position="189"/>
    </location>
</feature>
<gene>
    <name evidence="2" type="ORF">Ahy_A03g011665</name>
</gene>
<protein>
    <submittedName>
        <fullName evidence="2">Uncharacterized protein</fullName>
    </submittedName>
</protein>
<sequence length="269" mass="29792">MGCCVSSNNKLSTRKGHADAAPVVAEPPKPEPEEETVKQVLSSETPTCNNNNNHPTQPQNKEYEIKKASPLLVKKAEHQEEEEEEENSQGKVSQEVCSLMSQSDTISMSTTTTISELIREEQTRKRVIRSPNKLQKNRSFSRADVTAKTRDAKLHASNNNNASARLHVQCRDQAARNQPRRRDLGETSFRRSRSLAMSVASDSAAKPVMGRCPSARRTNRTPLTAAGTVTSEKNSCRKTEVPARERKGAGFASETLENPLVSLECFIFL</sequence>
<name>A0A445DRD1_ARAHY</name>
<organism evidence="2 3">
    <name type="scientific">Arachis hypogaea</name>
    <name type="common">Peanut</name>
    <dbReference type="NCBI Taxonomy" id="3818"/>
    <lineage>
        <taxon>Eukaryota</taxon>
        <taxon>Viridiplantae</taxon>
        <taxon>Streptophyta</taxon>
        <taxon>Embryophyta</taxon>
        <taxon>Tracheophyta</taxon>
        <taxon>Spermatophyta</taxon>
        <taxon>Magnoliopsida</taxon>
        <taxon>eudicotyledons</taxon>
        <taxon>Gunneridae</taxon>
        <taxon>Pentapetalae</taxon>
        <taxon>rosids</taxon>
        <taxon>fabids</taxon>
        <taxon>Fabales</taxon>
        <taxon>Fabaceae</taxon>
        <taxon>Papilionoideae</taxon>
        <taxon>50 kb inversion clade</taxon>
        <taxon>dalbergioids sensu lato</taxon>
        <taxon>Dalbergieae</taxon>
        <taxon>Pterocarpus clade</taxon>
        <taxon>Arachis</taxon>
    </lineage>
</organism>
<dbReference type="OrthoDB" id="1922230at2759"/>